<dbReference type="InterPro" id="IPR013087">
    <property type="entry name" value="Znf_C2H2_type"/>
</dbReference>
<dbReference type="Gene3D" id="3.30.160.60">
    <property type="entry name" value="Classic Zinc Finger"/>
    <property type="match status" value="1"/>
</dbReference>
<feature type="domain" description="C2H2-type" evidence="3">
    <location>
        <begin position="177"/>
        <end position="207"/>
    </location>
</feature>
<organism evidence="4 5">
    <name type="scientific">Tuber magnatum</name>
    <name type="common">white Piedmont truffle</name>
    <dbReference type="NCBI Taxonomy" id="42249"/>
    <lineage>
        <taxon>Eukaryota</taxon>
        <taxon>Fungi</taxon>
        <taxon>Dikarya</taxon>
        <taxon>Ascomycota</taxon>
        <taxon>Pezizomycotina</taxon>
        <taxon>Pezizomycetes</taxon>
        <taxon>Pezizales</taxon>
        <taxon>Tuberaceae</taxon>
        <taxon>Tuber</taxon>
    </lineage>
</organism>
<keyword evidence="1" id="KW-0862">Zinc</keyword>
<dbReference type="PROSITE" id="PS50157">
    <property type="entry name" value="ZINC_FINGER_C2H2_2"/>
    <property type="match status" value="1"/>
</dbReference>
<keyword evidence="1" id="KW-0479">Metal-binding</keyword>
<comment type="caution">
    <text evidence="4">The sequence shown here is derived from an EMBL/GenBank/DDBJ whole genome shotgun (WGS) entry which is preliminary data.</text>
</comment>
<proteinExistence type="predicted"/>
<name>A0A317SPP6_9PEZI</name>
<reference evidence="4 5" key="1">
    <citation type="submission" date="2018-03" db="EMBL/GenBank/DDBJ databases">
        <title>Genomes of Pezizomycetes fungi and the evolution of truffles.</title>
        <authorList>
            <person name="Murat C."/>
            <person name="Payen T."/>
            <person name="Noel B."/>
            <person name="Kuo A."/>
            <person name="Martin F.M."/>
        </authorList>
    </citation>
    <scope>NUCLEOTIDE SEQUENCE [LARGE SCALE GENOMIC DNA]</scope>
    <source>
        <strain evidence="4">091103-1</strain>
    </source>
</reference>
<gene>
    <name evidence="4" type="ORF">C7212DRAFT_363839</name>
</gene>
<dbReference type="GO" id="GO:0008270">
    <property type="term" value="F:zinc ion binding"/>
    <property type="evidence" value="ECO:0007669"/>
    <property type="project" value="UniProtKB-KW"/>
</dbReference>
<evidence type="ECO:0000313" key="4">
    <source>
        <dbReference type="EMBL" id="PWW75720.1"/>
    </source>
</evidence>
<evidence type="ECO:0000256" key="2">
    <source>
        <dbReference type="SAM" id="MobiDB-lite"/>
    </source>
</evidence>
<keyword evidence="1" id="KW-0863">Zinc-finger</keyword>
<feature type="region of interest" description="Disordered" evidence="2">
    <location>
        <begin position="113"/>
        <end position="174"/>
    </location>
</feature>
<keyword evidence="5" id="KW-1185">Reference proteome</keyword>
<dbReference type="PROSITE" id="PS00028">
    <property type="entry name" value="ZINC_FINGER_C2H2_1"/>
    <property type="match status" value="1"/>
</dbReference>
<evidence type="ECO:0000313" key="5">
    <source>
        <dbReference type="Proteomes" id="UP000246991"/>
    </source>
</evidence>
<dbReference type="EMBL" id="PYWC01000043">
    <property type="protein sequence ID" value="PWW75720.1"/>
    <property type="molecule type" value="Genomic_DNA"/>
</dbReference>
<evidence type="ECO:0000256" key="1">
    <source>
        <dbReference type="PROSITE-ProRule" id="PRU00042"/>
    </source>
</evidence>
<sequence length="247" mass="26993">MIAGGSHNGSQLNMAPTLLRGHLPRVAIPEIQIEDMGTLQPNLYQISSESVGDYYPVYSDTFQSDWDMMAMMMMVMKRGNLGNPGNPEESGNSVLNPNDRLMLKQWNGTPPGYIVPDGSSNATDGLSIDPSLLGAGTVDELPKGNGGGTLSPSPPDPSKRILSGSRARRSDSSKPRIYCEARGCGKVYGRRSEMRRHFQGEHEGRGGGNCRRCRIFIKRKDNLQKHEANPTKACLRKMKAMAAQAGW</sequence>
<dbReference type="OrthoDB" id="6910977at2759"/>
<evidence type="ECO:0000259" key="3">
    <source>
        <dbReference type="PROSITE" id="PS50157"/>
    </source>
</evidence>
<dbReference type="AlphaFoldDB" id="A0A317SPP6"/>
<accession>A0A317SPP6</accession>
<protein>
    <recommendedName>
        <fullName evidence="3">C2H2-type domain-containing protein</fullName>
    </recommendedName>
</protein>
<dbReference type="Proteomes" id="UP000246991">
    <property type="component" value="Unassembled WGS sequence"/>
</dbReference>